<dbReference type="eggNOG" id="ENOG502ZP7Z">
    <property type="taxonomic scope" value="Bacteria"/>
</dbReference>
<dbReference type="OrthoDB" id="9972353at2"/>
<keyword evidence="1" id="KW-0472">Membrane</keyword>
<dbReference type="EMBL" id="ACBY02000025">
    <property type="protein sequence ID" value="EFB75531.1"/>
    <property type="molecule type" value="Genomic_DNA"/>
</dbReference>
<keyword evidence="3" id="KW-1185">Reference proteome</keyword>
<name>D1PP35_9FIRM</name>
<evidence type="ECO:0000313" key="2">
    <source>
        <dbReference type="EMBL" id="EFB75531.1"/>
    </source>
</evidence>
<dbReference type="HOGENOM" id="CLU_2303946_0_0_9"/>
<feature type="transmembrane region" description="Helical" evidence="1">
    <location>
        <begin position="45"/>
        <end position="66"/>
    </location>
</feature>
<dbReference type="STRING" id="411471.SUBVAR_06149"/>
<keyword evidence="1" id="KW-1133">Transmembrane helix</keyword>
<feature type="transmembrane region" description="Helical" evidence="1">
    <location>
        <begin position="72"/>
        <end position="90"/>
    </location>
</feature>
<organism evidence="2 3">
    <name type="scientific">Subdoligranulum variabile DSM 15176</name>
    <dbReference type="NCBI Taxonomy" id="411471"/>
    <lineage>
        <taxon>Bacteria</taxon>
        <taxon>Bacillati</taxon>
        <taxon>Bacillota</taxon>
        <taxon>Clostridia</taxon>
        <taxon>Eubacteriales</taxon>
        <taxon>Oscillospiraceae</taxon>
        <taxon>Subdoligranulum</taxon>
    </lineage>
</organism>
<evidence type="ECO:0000256" key="1">
    <source>
        <dbReference type="SAM" id="Phobius"/>
    </source>
</evidence>
<proteinExistence type="predicted"/>
<accession>D1PP35</accession>
<sequence length="112" mass="12921">MSVPTVWVLSVFWTGYGILGILGIQNIPEKYKYKSWTPDYIRMNGIGMVIFGVSWFILGFVLKAFPLPLLKGFGLTVLFSLPALGYALYVDRKSKAWRREADEEWRRKNAKK</sequence>
<keyword evidence="1" id="KW-0812">Transmembrane</keyword>
<feature type="transmembrane region" description="Helical" evidence="1">
    <location>
        <begin position="6"/>
        <end position="24"/>
    </location>
</feature>
<gene>
    <name evidence="2" type="ORF">SUBVAR_06149</name>
</gene>
<evidence type="ECO:0000313" key="3">
    <source>
        <dbReference type="Proteomes" id="UP000003438"/>
    </source>
</evidence>
<protein>
    <submittedName>
        <fullName evidence="2">Uncharacterized protein</fullName>
    </submittedName>
</protein>
<reference evidence="2" key="1">
    <citation type="submission" date="2009-12" db="EMBL/GenBank/DDBJ databases">
        <authorList>
            <person name="Weinstock G."/>
            <person name="Sodergren E."/>
            <person name="Clifton S."/>
            <person name="Fulton L."/>
            <person name="Fulton B."/>
            <person name="Courtney L."/>
            <person name="Fronick C."/>
            <person name="Harrison M."/>
            <person name="Strong C."/>
            <person name="Farmer C."/>
            <person name="Delahaunty K."/>
            <person name="Markovic C."/>
            <person name="Hall O."/>
            <person name="Minx P."/>
            <person name="Tomlinson C."/>
            <person name="Mitreva M."/>
            <person name="Nelson J."/>
            <person name="Hou S."/>
            <person name="Wollam A."/>
            <person name="Pepin K.H."/>
            <person name="Johnson M."/>
            <person name="Bhonagiri V."/>
            <person name="Nash W.E."/>
            <person name="Warren W."/>
            <person name="Chinwalla A."/>
            <person name="Mardis E.R."/>
            <person name="Wilson R.K."/>
        </authorList>
    </citation>
    <scope>NUCLEOTIDE SEQUENCE [LARGE SCALE GENOMIC DNA]</scope>
    <source>
        <strain evidence="2">DSM 15176</strain>
    </source>
</reference>
<dbReference type="Proteomes" id="UP000003438">
    <property type="component" value="Unassembled WGS sequence"/>
</dbReference>
<dbReference type="AlphaFoldDB" id="D1PP35"/>
<comment type="caution">
    <text evidence="2">The sequence shown here is derived from an EMBL/GenBank/DDBJ whole genome shotgun (WGS) entry which is preliminary data.</text>
</comment>
<dbReference type="RefSeq" id="WP_007047515.1">
    <property type="nucleotide sequence ID" value="NZ_GG704769.1"/>
</dbReference>